<protein>
    <recommendedName>
        <fullName evidence="3">Subtilisin</fullName>
    </recommendedName>
</protein>
<dbReference type="Proteomes" id="UP001189429">
    <property type="component" value="Unassembled WGS sequence"/>
</dbReference>
<dbReference type="SUPFAM" id="SSF50969">
    <property type="entry name" value="YVTN repeat-like/Quinoprotein amine dehydrogenase"/>
    <property type="match status" value="1"/>
</dbReference>
<dbReference type="InterPro" id="IPR013517">
    <property type="entry name" value="FG-GAP"/>
</dbReference>
<dbReference type="InterPro" id="IPR015943">
    <property type="entry name" value="WD40/YVTN_repeat-like_dom_sf"/>
</dbReference>
<reference evidence="1" key="1">
    <citation type="submission" date="2023-10" db="EMBL/GenBank/DDBJ databases">
        <authorList>
            <person name="Chen Y."/>
            <person name="Shah S."/>
            <person name="Dougan E. K."/>
            <person name="Thang M."/>
            <person name="Chan C."/>
        </authorList>
    </citation>
    <scope>NUCLEOTIDE SEQUENCE [LARGE SCALE GENOMIC DNA]</scope>
</reference>
<dbReference type="PANTHER" id="PTHR36220:SF1">
    <property type="entry name" value="GAMMA TUBULIN COMPLEX COMPONENT C-TERMINAL DOMAIN-CONTAINING PROTEIN"/>
    <property type="match status" value="1"/>
</dbReference>
<proteinExistence type="predicted"/>
<evidence type="ECO:0008006" key="3">
    <source>
        <dbReference type="Google" id="ProtNLM"/>
    </source>
</evidence>
<gene>
    <name evidence="1" type="ORF">PCOR1329_LOCUS44312</name>
</gene>
<dbReference type="InterPro" id="IPR011044">
    <property type="entry name" value="Quino_amine_DH_bsu"/>
</dbReference>
<evidence type="ECO:0000313" key="2">
    <source>
        <dbReference type="Proteomes" id="UP001189429"/>
    </source>
</evidence>
<accession>A0ABN9U322</accession>
<dbReference type="EMBL" id="CAUYUJ010015323">
    <property type="protein sequence ID" value="CAK0852581.1"/>
    <property type="molecule type" value="Genomic_DNA"/>
</dbReference>
<dbReference type="Gene3D" id="2.130.10.10">
    <property type="entry name" value="YVTN repeat-like/Quinoprotein amine dehydrogenase"/>
    <property type="match status" value="1"/>
</dbReference>
<dbReference type="Pfam" id="PF14312">
    <property type="entry name" value="FG-GAP_2"/>
    <property type="match status" value="5"/>
</dbReference>
<comment type="caution">
    <text evidence="1">The sequence shown here is derived from an EMBL/GenBank/DDBJ whole genome shotgun (WGS) entry which is preliminary data.</text>
</comment>
<organism evidence="1 2">
    <name type="scientific">Prorocentrum cordatum</name>
    <dbReference type="NCBI Taxonomy" id="2364126"/>
    <lineage>
        <taxon>Eukaryota</taxon>
        <taxon>Sar</taxon>
        <taxon>Alveolata</taxon>
        <taxon>Dinophyceae</taxon>
        <taxon>Prorocentrales</taxon>
        <taxon>Prorocentraceae</taxon>
        <taxon>Prorocentrum</taxon>
    </lineage>
</organism>
<feature type="non-terminal residue" evidence="1">
    <location>
        <position position="297"/>
    </location>
</feature>
<name>A0ABN9U322_9DINO</name>
<evidence type="ECO:0000313" key="1">
    <source>
        <dbReference type="EMBL" id="CAK0852581.1"/>
    </source>
</evidence>
<dbReference type="PANTHER" id="PTHR36220">
    <property type="entry name" value="UNNAMED PRODUCT"/>
    <property type="match status" value="1"/>
</dbReference>
<sequence length="297" mass="28843">PQAELGRGQAGGDAQLLELLDCDGTSSDFFGYSVAVSSDGARVVAGAYGDDDRGAISGSANVLEGAAGERLLKLVASDGAADDKFGHSVAVSSDGARVVAVAYGDDGQGGGSGSARVFDGATGEKLLFRLLKRVASDGASAGRFGSSVAVSSDGARVVAGACGDDDQGGTSGSACVFDGATSERLLKRVASDGASADRFVSSVAVSSDGARVVAGAYYHDGQGGGSGSACVFDGATGEKLLKLVASGGGPSDSFGYSVAASSDGARVVVGACGDDDQGANSGSANVFDGATGEKLLF</sequence>
<keyword evidence="2" id="KW-1185">Reference proteome</keyword>
<feature type="non-terminal residue" evidence="1">
    <location>
        <position position="1"/>
    </location>
</feature>